<dbReference type="PANTHER" id="PTHR43173">
    <property type="entry name" value="ABC1 FAMILY PROTEIN"/>
    <property type="match status" value="1"/>
</dbReference>
<gene>
    <name evidence="2" type="ORF">MTBBW1_140006</name>
</gene>
<dbReference type="STRING" id="1246637.MTBBW1_140006"/>
<dbReference type="InterPro" id="IPR004147">
    <property type="entry name" value="ABC1_dom"/>
</dbReference>
<evidence type="ECO:0000313" key="3">
    <source>
        <dbReference type="Proteomes" id="UP000191931"/>
    </source>
</evidence>
<feature type="domain" description="ABC1 atypical kinase-like" evidence="1">
    <location>
        <begin position="237"/>
        <end position="434"/>
    </location>
</feature>
<dbReference type="Pfam" id="PF03109">
    <property type="entry name" value="ABC1"/>
    <property type="match status" value="1"/>
</dbReference>
<evidence type="ECO:0000313" key="2">
    <source>
        <dbReference type="EMBL" id="SLM28560.1"/>
    </source>
</evidence>
<dbReference type="EMBL" id="FWEV01000046">
    <property type="protein sequence ID" value="SLM28560.1"/>
    <property type="molecule type" value="Genomic_DNA"/>
</dbReference>
<protein>
    <submittedName>
        <fullName evidence="2">ABC1 family protein</fullName>
    </submittedName>
</protein>
<proteinExistence type="predicted"/>
<dbReference type="InterPro" id="IPR011009">
    <property type="entry name" value="Kinase-like_dom_sf"/>
</dbReference>
<accession>A0A1W1H7U8</accession>
<organism evidence="2 3">
    <name type="scientific">Desulfamplus magnetovallimortis</name>
    <dbReference type="NCBI Taxonomy" id="1246637"/>
    <lineage>
        <taxon>Bacteria</taxon>
        <taxon>Pseudomonadati</taxon>
        <taxon>Thermodesulfobacteriota</taxon>
        <taxon>Desulfobacteria</taxon>
        <taxon>Desulfobacterales</taxon>
        <taxon>Desulfobacteraceae</taxon>
        <taxon>Desulfamplus</taxon>
    </lineage>
</organism>
<keyword evidence="3" id="KW-1185">Reference proteome</keyword>
<evidence type="ECO:0000259" key="1">
    <source>
        <dbReference type="Pfam" id="PF03109"/>
    </source>
</evidence>
<dbReference type="SUPFAM" id="SSF56112">
    <property type="entry name" value="Protein kinase-like (PK-like)"/>
    <property type="match status" value="1"/>
</dbReference>
<sequence>MINTTEEKKNETSENTDANLSFSKYLEVLSLIDGKTPPRSVVFQRTMEIVSDDISKGNLPSVIRTMLVSAGVDGFLPPQYAKFRKVVLEGAVYLITHLSRERIVDKIVDQLTLPMDADSGKRICTLVKDMPTLHKLSQIIGRSPGVEEDFKKSLVDLEDNMATVTFKDLSGVLVDDLVHGKNSHPAQSDQCRSLYLELEENILAEASVCAVIPAKMYIELPTQMNSKKIPGKNNDFLKSPKPVVCKMVKPFIKKNMAAELALWGHLGEYLDENKDEWGLGNFQFKGTIDQVSWLLQNEVDLHLEQKNLEAVSKYYSAEPSVYIPQKMPFSTPNVTVMTRLDGTKITDVSHLSLKQRRSIAKKVTQLCILRPIIDLERESIFHGDPHAGNIAYRFRDNKPEIIFYDWAMVGRLSRLERMAVVLMISGLIAGNSTLIYYAADIMSGGTITSDSELGKKVMDIVSENVESRGTCITGVLSSVESLIEQIMYLGVVFSPDLLVFEKSLVTLKGVLADIDPDFDRDEYVVLAAVLRLASDVAHFRLQGMIIHELWNFYKYSISLFFDVQKAILKFGWDMVRV</sequence>
<name>A0A1W1H7U8_9BACT</name>
<dbReference type="RefSeq" id="WP_080798948.1">
    <property type="nucleotide sequence ID" value="NZ_LT828540.1"/>
</dbReference>
<dbReference type="PANTHER" id="PTHR43173:SF19">
    <property type="entry name" value="AARF DOMAIN-CONTAINING PROTEIN KINASE 1"/>
    <property type="match status" value="1"/>
</dbReference>
<dbReference type="OrthoDB" id="9795390at2"/>
<dbReference type="Proteomes" id="UP000191931">
    <property type="component" value="Unassembled WGS sequence"/>
</dbReference>
<dbReference type="AlphaFoldDB" id="A0A1W1H7U8"/>
<reference evidence="2 3" key="1">
    <citation type="submission" date="2017-03" db="EMBL/GenBank/DDBJ databases">
        <authorList>
            <person name="Afonso C.L."/>
            <person name="Miller P.J."/>
            <person name="Scott M.A."/>
            <person name="Spackman E."/>
            <person name="Goraichik I."/>
            <person name="Dimitrov K.M."/>
            <person name="Suarez D.L."/>
            <person name="Swayne D.E."/>
        </authorList>
    </citation>
    <scope>NUCLEOTIDE SEQUENCE [LARGE SCALE GENOMIC DNA]</scope>
    <source>
        <strain evidence="2">PRJEB14757</strain>
    </source>
</reference>
<dbReference type="InterPro" id="IPR051130">
    <property type="entry name" value="Mito_struct-func_regulator"/>
</dbReference>